<evidence type="ECO:0000313" key="1">
    <source>
        <dbReference type="EMBL" id="EAX97313.1"/>
    </source>
</evidence>
<dbReference type="STRING" id="5722.A2FCN8"/>
<dbReference type="InterPro" id="IPR032675">
    <property type="entry name" value="LRR_dom_sf"/>
</dbReference>
<dbReference type="VEuPathDB" id="TrichDB:TVAG_048140"/>
<dbReference type="Proteomes" id="UP000001542">
    <property type="component" value="Unassembled WGS sequence"/>
</dbReference>
<dbReference type="PANTHER" id="PTHR45661:SF3">
    <property type="entry name" value="IG-LIKE DOMAIN-CONTAINING PROTEIN"/>
    <property type="match status" value="1"/>
</dbReference>
<dbReference type="Gene3D" id="3.80.10.10">
    <property type="entry name" value="Ribonuclease Inhibitor"/>
    <property type="match status" value="4"/>
</dbReference>
<dbReference type="EMBL" id="DS113720">
    <property type="protein sequence ID" value="EAX97313.1"/>
    <property type="molecule type" value="Genomic_DNA"/>
</dbReference>
<protein>
    <submittedName>
        <fullName evidence="1">Surface antigen BspA-like</fullName>
    </submittedName>
</protein>
<evidence type="ECO:0000313" key="2">
    <source>
        <dbReference type="Proteomes" id="UP000001542"/>
    </source>
</evidence>
<reference evidence="1" key="1">
    <citation type="submission" date="2006-10" db="EMBL/GenBank/DDBJ databases">
        <authorList>
            <person name="Amadeo P."/>
            <person name="Zhao Q."/>
            <person name="Wortman J."/>
            <person name="Fraser-Liggett C."/>
            <person name="Carlton J."/>
        </authorList>
    </citation>
    <scope>NUCLEOTIDE SEQUENCE</scope>
    <source>
        <strain evidence="1">G3</strain>
    </source>
</reference>
<keyword evidence="2" id="KW-1185">Reference proteome</keyword>
<dbReference type="InterPro" id="IPR026906">
    <property type="entry name" value="LRR_5"/>
</dbReference>
<dbReference type="KEGG" id="tva:4755094"/>
<dbReference type="InterPro" id="IPR053139">
    <property type="entry name" value="Surface_bspA-like"/>
</dbReference>
<sequence>MAESDPYEGTTLKTTTNVVDFTLKVECERIYGQYLSNQCTKVAFLGSATTLESVTFPYGSKLKEISECAFFGCLKLSAIDFSHCELLTTIGQYAFSGCATLSNINLPKSLSTLSPYCFQMCKIQSISIPKSVKAFQSGCFDSCTSLIRVDIPSDSLLERIEWRSLRATRITSIFVPRYLSYFSGSAFELLTTLTSIDCDSLNQNFKSSGGVLYSYDQTKLIKFPSALSKTFTIPDKVTIIGGSSFVSSIIESVTLNEGLETIEGFAIQFTKLKSISIPDSVTSIGRAAFYLCPIASITFGKGLTNIPVECFAYTSITNVTIPNGITEIGKSAFAGCNKLNLIVLPTSLKTVGGGWITNSPKINLTEGSLMKIDDEQMIFYDQHFSNLITCLDKREYYRIPSTVKTISNEAFKSNSVLTRIEFESSDNLTSIGSYAFRDDVNLSSISIPTSVVSVGEYAFSGCTSLTYISFGSKLTSLGQHCFDGCRSLERMIIGGGSTYDIWTCSFLNCINLRDVNLGEGLRKIEMQSFSNCFSLKSISFPSSLSYIGIYCFSLSGIEEVTFSSSSTKSFIDAYSFSNSHNLSRITLPPNIVSIGENCFEGTRLISFEVGCSVVNISDYAFSGCSSLTTFTINECSVLERIGTLVFEGCTSLREIFCSNSSNFFEVDNGALFNKGRSTLICFPPASPIKYFSFSQNVRSVSSSAFIGCKNLLSVTIPDNSIESIGPYAFSNCTNLRSINIPLCVKVVSRSAFSGCNNLRCGVLVDSTNNTFRRNLIDIAKLPSTSLHDCSLISCRHDYYQQRISFISYTVFILI</sequence>
<dbReference type="SMR" id="A2FCN8"/>
<dbReference type="VEuPathDB" id="TrichDB:TVAGG3_0287350"/>
<dbReference type="Pfam" id="PF13306">
    <property type="entry name" value="LRR_5"/>
    <property type="match status" value="6"/>
</dbReference>
<accession>A2FCN8</accession>
<gene>
    <name evidence="1" type="ORF">TVAG_048140</name>
</gene>
<dbReference type="InParanoid" id="A2FCN8"/>
<dbReference type="AlphaFoldDB" id="A2FCN8"/>
<dbReference type="SUPFAM" id="SSF52058">
    <property type="entry name" value="L domain-like"/>
    <property type="match status" value="3"/>
</dbReference>
<dbReference type="PANTHER" id="PTHR45661">
    <property type="entry name" value="SURFACE ANTIGEN"/>
    <property type="match status" value="1"/>
</dbReference>
<name>A2FCN8_TRIV3</name>
<organism evidence="1 2">
    <name type="scientific">Trichomonas vaginalis (strain ATCC PRA-98 / G3)</name>
    <dbReference type="NCBI Taxonomy" id="412133"/>
    <lineage>
        <taxon>Eukaryota</taxon>
        <taxon>Metamonada</taxon>
        <taxon>Parabasalia</taxon>
        <taxon>Trichomonadida</taxon>
        <taxon>Trichomonadidae</taxon>
        <taxon>Trichomonas</taxon>
    </lineage>
</organism>
<proteinExistence type="predicted"/>
<dbReference type="RefSeq" id="XP_001310243.1">
    <property type="nucleotide sequence ID" value="XM_001310242.1"/>
</dbReference>
<reference evidence="1" key="2">
    <citation type="journal article" date="2007" name="Science">
        <title>Draft genome sequence of the sexually transmitted pathogen Trichomonas vaginalis.</title>
        <authorList>
            <person name="Carlton J.M."/>
            <person name="Hirt R.P."/>
            <person name="Silva J.C."/>
            <person name="Delcher A.L."/>
            <person name="Schatz M."/>
            <person name="Zhao Q."/>
            <person name="Wortman J.R."/>
            <person name="Bidwell S.L."/>
            <person name="Alsmark U.C.M."/>
            <person name="Besteiro S."/>
            <person name="Sicheritz-Ponten T."/>
            <person name="Noel C.J."/>
            <person name="Dacks J.B."/>
            <person name="Foster P.G."/>
            <person name="Simillion C."/>
            <person name="Van de Peer Y."/>
            <person name="Miranda-Saavedra D."/>
            <person name="Barton G.J."/>
            <person name="Westrop G.D."/>
            <person name="Mueller S."/>
            <person name="Dessi D."/>
            <person name="Fiori P.L."/>
            <person name="Ren Q."/>
            <person name="Paulsen I."/>
            <person name="Zhang H."/>
            <person name="Bastida-Corcuera F.D."/>
            <person name="Simoes-Barbosa A."/>
            <person name="Brown M.T."/>
            <person name="Hayes R.D."/>
            <person name="Mukherjee M."/>
            <person name="Okumura C.Y."/>
            <person name="Schneider R."/>
            <person name="Smith A.J."/>
            <person name="Vanacova S."/>
            <person name="Villalvazo M."/>
            <person name="Haas B.J."/>
            <person name="Pertea M."/>
            <person name="Feldblyum T.V."/>
            <person name="Utterback T.R."/>
            <person name="Shu C.L."/>
            <person name="Osoegawa K."/>
            <person name="de Jong P.J."/>
            <person name="Hrdy I."/>
            <person name="Horvathova L."/>
            <person name="Zubacova Z."/>
            <person name="Dolezal P."/>
            <person name="Malik S.B."/>
            <person name="Logsdon J.M. Jr."/>
            <person name="Henze K."/>
            <person name="Gupta A."/>
            <person name="Wang C.C."/>
            <person name="Dunne R.L."/>
            <person name="Upcroft J.A."/>
            <person name="Upcroft P."/>
            <person name="White O."/>
            <person name="Salzberg S.L."/>
            <person name="Tang P."/>
            <person name="Chiu C.-H."/>
            <person name="Lee Y.-S."/>
            <person name="Embley T.M."/>
            <person name="Coombs G.H."/>
            <person name="Mottram J.C."/>
            <person name="Tachezy J."/>
            <person name="Fraser-Liggett C.M."/>
            <person name="Johnson P.J."/>
        </authorList>
    </citation>
    <scope>NUCLEOTIDE SEQUENCE [LARGE SCALE GENOMIC DNA]</scope>
    <source>
        <strain evidence="1">G3</strain>
    </source>
</reference>